<dbReference type="PANTHER" id="PTHR30469">
    <property type="entry name" value="MULTIDRUG RESISTANCE PROTEIN MDTA"/>
    <property type="match status" value="1"/>
</dbReference>
<evidence type="ECO:0000313" key="5">
    <source>
        <dbReference type="EMBL" id="MFD1036821.1"/>
    </source>
</evidence>
<comment type="caution">
    <text evidence="5">The sequence shown here is derived from an EMBL/GenBank/DDBJ whole genome shotgun (WGS) entry which is preliminary data.</text>
</comment>
<dbReference type="InterPro" id="IPR058637">
    <property type="entry name" value="YknX-like_C"/>
</dbReference>
<feature type="signal peptide" evidence="2">
    <location>
        <begin position="1"/>
        <end position="21"/>
    </location>
</feature>
<evidence type="ECO:0000259" key="4">
    <source>
        <dbReference type="Pfam" id="PF25989"/>
    </source>
</evidence>
<organism evidence="5 6">
    <name type="scientific">Virgibacillus byunsanensis</name>
    <dbReference type="NCBI Taxonomy" id="570945"/>
    <lineage>
        <taxon>Bacteria</taxon>
        <taxon>Bacillati</taxon>
        <taxon>Bacillota</taxon>
        <taxon>Bacilli</taxon>
        <taxon>Bacillales</taxon>
        <taxon>Bacillaceae</taxon>
        <taxon>Virgibacillus</taxon>
    </lineage>
</organism>
<evidence type="ECO:0000313" key="6">
    <source>
        <dbReference type="Proteomes" id="UP001597040"/>
    </source>
</evidence>
<dbReference type="SUPFAM" id="SSF51230">
    <property type="entry name" value="Single hybrid motif"/>
    <property type="match status" value="1"/>
</dbReference>
<evidence type="ECO:0000256" key="2">
    <source>
        <dbReference type="SAM" id="SignalP"/>
    </source>
</evidence>
<dbReference type="PANTHER" id="PTHR30469:SF20">
    <property type="entry name" value="EFFLUX RND TRANSPORTER PERIPLASMIC ADAPTOR SUBUNIT"/>
    <property type="match status" value="1"/>
</dbReference>
<protein>
    <submittedName>
        <fullName evidence="5">Efflux RND transporter periplasmic adaptor subunit</fullName>
    </submittedName>
</protein>
<dbReference type="RefSeq" id="WP_390358363.1">
    <property type="nucleotide sequence ID" value="NZ_JBHTKJ010000001.1"/>
</dbReference>
<dbReference type="Pfam" id="PF25989">
    <property type="entry name" value="YknX_C"/>
    <property type="match status" value="1"/>
</dbReference>
<dbReference type="NCBIfam" id="TIGR01730">
    <property type="entry name" value="RND_mfp"/>
    <property type="match status" value="1"/>
</dbReference>
<dbReference type="PROSITE" id="PS51257">
    <property type="entry name" value="PROKAR_LIPOPROTEIN"/>
    <property type="match status" value="1"/>
</dbReference>
<reference evidence="6" key="1">
    <citation type="journal article" date="2019" name="Int. J. Syst. Evol. Microbiol.">
        <title>The Global Catalogue of Microorganisms (GCM) 10K type strain sequencing project: providing services to taxonomists for standard genome sequencing and annotation.</title>
        <authorList>
            <consortium name="The Broad Institute Genomics Platform"/>
            <consortium name="The Broad Institute Genome Sequencing Center for Infectious Disease"/>
            <person name="Wu L."/>
            <person name="Ma J."/>
        </authorList>
    </citation>
    <scope>NUCLEOTIDE SEQUENCE [LARGE SCALE GENOMIC DNA]</scope>
    <source>
        <strain evidence="6">CCUG 56754</strain>
    </source>
</reference>
<dbReference type="InterPro" id="IPR006143">
    <property type="entry name" value="RND_pump_MFP"/>
</dbReference>
<dbReference type="InterPro" id="IPR011053">
    <property type="entry name" value="Single_hybrid_motif"/>
</dbReference>
<name>A0ABW3LHT2_9BACI</name>
<dbReference type="Gene3D" id="2.40.420.20">
    <property type="match status" value="1"/>
</dbReference>
<dbReference type="EMBL" id="JBHTKJ010000001">
    <property type="protein sequence ID" value="MFD1036821.1"/>
    <property type="molecule type" value="Genomic_DNA"/>
</dbReference>
<accession>A0ABW3LHT2</accession>
<feature type="domain" description="YknX-like C-terminal permuted SH3-like" evidence="4">
    <location>
        <begin position="215"/>
        <end position="281"/>
    </location>
</feature>
<gene>
    <name evidence="5" type="ORF">ACFQ3N_00065</name>
</gene>
<dbReference type="Pfam" id="PF00364">
    <property type="entry name" value="Biotin_lipoyl"/>
    <property type="match status" value="1"/>
</dbReference>
<dbReference type="Gene3D" id="2.40.50.100">
    <property type="match status" value="1"/>
</dbReference>
<dbReference type="Proteomes" id="UP001597040">
    <property type="component" value="Unassembled WGS sequence"/>
</dbReference>
<keyword evidence="6" id="KW-1185">Reference proteome</keyword>
<evidence type="ECO:0000256" key="1">
    <source>
        <dbReference type="ARBA" id="ARBA00009477"/>
    </source>
</evidence>
<feature type="chain" id="PRO_5045497361" evidence="2">
    <location>
        <begin position="22"/>
        <end position="287"/>
    </location>
</feature>
<dbReference type="InterPro" id="IPR000089">
    <property type="entry name" value="Biotin_lipoyl"/>
</dbReference>
<proteinExistence type="inferred from homology"/>
<evidence type="ECO:0000259" key="3">
    <source>
        <dbReference type="Pfam" id="PF00364"/>
    </source>
</evidence>
<comment type="similarity">
    <text evidence="1">Belongs to the membrane fusion protein (MFP) (TC 8.A.1) family.</text>
</comment>
<sequence length="287" mass="30927">MNKIRLSIAAIILMILLVACNQNDETSDEAEERITPVETAEVTKGDLVVEKSVYGRTAPNSTTPIIVQNPGKVNILEVENGDIVEEDDLIATIQSPAGNQNIYASADGEITNLNAEEGAMVSDSEPLAVIAELETIKLQFTVTSTIRELFEKETSYPALINDTEYEAEVTSISTMPDDTGLYPVEATIDNDDGDVLPGMIAVMQVTEQRINNTILVPTAAIVEETDDSFVYIIKNDEAIKTQVTITETQSDQTAIEGEVSEGGEVVINGQLTLSDGSKVNVKEGNNS</sequence>
<keyword evidence="2" id="KW-0732">Signal</keyword>
<feature type="domain" description="Lipoyl-binding" evidence="3">
    <location>
        <begin position="75"/>
        <end position="130"/>
    </location>
</feature>